<evidence type="ECO:0000256" key="3">
    <source>
        <dbReference type="ARBA" id="ARBA00023163"/>
    </source>
</evidence>
<gene>
    <name evidence="4" type="ORF">Rhal01_02873</name>
</gene>
<dbReference type="PANTHER" id="PTHR38465:SF1">
    <property type="entry name" value="HTH-TYPE TRANSCRIPTIONAL REGULATOR MJ1563-RELATED"/>
    <property type="match status" value="1"/>
</dbReference>
<dbReference type="Proteomes" id="UP001424741">
    <property type="component" value="Unassembled WGS sequence"/>
</dbReference>
<keyword evidence="5" id="KW-1185">Reference proteome</keyword>
<name>A0ABP9V1X2_9BACT</name>
<accession>A0ABP9V1X2</accession>
<organism evidence="4 5">
    <name type="scientific">Rubritalea halochordaticola</name>
    <dbReference type="NCBI Taxonomy" id="714537"/>
    <lineage>
        <taxon>Bacteria</taxon>
        <taxon>Pseudomonadati</taxon>
        <taxon>Verrucomicrobiota</taxon>
        <taxon>Verrucomicrobiia</taxon>
        <taxon>Verrucomicrobiales</taxon>
        <taxon>Rubritaleaceae</taxon>
        <taxon>Rubritalea</taxon>
    </lineage>
</organism>
<dbReference type="PANTHER" id="PTHR38465">
    <property type="entry name" value="HTH-TYPE TRANSCRIPTIONAL REGULATOR MJ1563-RELATED"/>
    <property type="match status" value="1"/>
</dbReference>
<sequence length="159" mass="17248">MAGSKQQGGLTVVQGSIVEVFSDGARLLGLPKSVGEIYGLLYASKEPQSLDDLVSRLDVSKGTGSQGLKMLRTLGAVKVASGEDSRKTFYEADIELKSLVGGFIREQVRPHLDSAKGKIATLKEEAQEDEFLQVRIDKLETWRKKAALVLPVVQKFLGS</sequence>
<keyword evidence="1" id="KW-0805">Transcription regulation</keyword>
<keyword evidence="3" id="KW-0804">Transcription</keyword>
<keyword evidence="2" id="KW-0238">DNA-binding</keyword>
<evidence type="ECO:0000256" key="1">
    <source>
        <dbReference type="ARBA" id="ARBA00023015"/>
    </source>
</evidence>
<dbReference type="InterPro" id="IPR036388">
    <property type="entry name" value="WH-like_DNA-bd_sf"/>
</dbReference>
<evidence type="ECO:0008006" key="6">
    <source>
        <dbReference type="Google" id="ProtNLM"/>
    </source>
</evidence>
<evidence type="ECO:0000256" key="2">
    <source>
        <dbReference type="ARBA" id="ARBA00023125"/>
    </source>
</evidence>
<dbReference type="InterPro" id="IPR052362">
    <property type="entry name" value="HTH-GbsR_regulator"/>
</dbReference>
<dbReference type="InterPro" id="IPR036390">
    <property type="entry name" value="WH_DNA-bd_sf"/>
</dbReference>
<dbReference type="Gene3D" id="1.10.10.10">
    <property type="entry name" value="Winged helix-like DNA-binding domain superfamily/Winged helix DNA-binding domain"/>
    <property type="match status" value="1"/>
</dbReference>
<proteinExistence type="predicted"/>
<evidence type="ECO:0000313" key="5">
    <source>
        <dbReference type="Proteomes" id="UP001424741"/>
    </source>
</evidence>
<dbReference type="EMBL" id="BAABRL010000009">
    <property type="protein sequence ID" value="GAA5496688.1"/>
    <property type="molecule type" value="Genomic_DNA"/>
</dbReference>
<dbReference type="RefSeq" id="WP_346189318.1">
    <property type="nucleotide sequence ID" value="NZ_BAABRL010000009.1"/>
</dbReference>
<reference evidence="4 5" key="1">
    <citation type="submission" date="2024-02" db="EMBL/GenBank/DDBJ databases">
        <title>Rubritalea halochordaticola NBRC 107102.</title>
        <authorList>
            <person name="Ichikawa N."/>
            <person name="Katano-Makiyama Y."/>
            <person name="Hidaka K."/>
        </authorList>
    </citation>
    <scope>NUCLEOTIDE SEQUENCE [LARGE SCALE GENOMIC DNA]</scope>
    <source>
        <strain evidence="4 5">NBRC 107102</strain>
    </source>
</reference>
<evidence type="ECO:0000313" key="4">
    <source>
        <dbReference type="EMBL" id="GAA5496688.1"/>
    </source>
</evidence>
<protein>
    <recommendedName>
        <fullName evidence="6">HTH-type transcriptional regulator</fullName>
    </recommendedName>
</protein>
<dbReference type="SUPFAM" id="SSF46785">
    <property type="entry name" value="Winged helix' DNA-binding domain"/>
    <property type="match status" value="1"/>
</dbReference>
<comment type="caution">
    <text evidence="4">The sequence shown here is derived from an EMBL/GenBank/DDBJ whole genome shotgun (WGS) entry which is preliminary data.</text>
</comment>